<evidence type="ECO:0000256" key="7">
    <source>
        <dbReference type="SAM" id="Phobius"/>
    </source>
</evidence>
<reference evidence="8 9" key="1">
    <citation type="submission" date="2016-06" db="EMBL/GenBank/DDBJ databases">
        <title>Domibacillus iocasae genome sequencing.</title>
        <authorList>
            <person name="Verma A."/>
            <person name="Pal Y."/>
            <person name="Ojha A.K."/>
            <person name="Krishnamurthi S."/>
        </authorList>
    </citation>
    <scope>NUCLEOTIDE SEQUENCE [LARGE SCALE GENOMIC DNA]</scope>
    <source>
        <strain evidence="8 9">DSM 29979</strain>
    </source>
</reference>
<dbReference type="Pfam" id="PF06800">
    <property type="entry name" value="Sugar_transport"/>
    <property type="match status" value="1"/>
</dbReference>
<keyword evidence="3 8" id="KW-0762">Sugar transport</keyword>
<feature type="transmembrane region" description="Helical" evidence="7">
    <location>
        <begin position="6"/>
        <end position="25"/>
    </location>
</feature>
<accession>A0A1E7DRH9</accession>
<evidence type="ECO:0000313" key="8">
    <source>
        <dbReference type="EMBL" id="OES45674.1"/>
    </source>
</evidence>
<dbReference type="InterPro" id="IPR010651">
    <property type="entry name" value="Sugar_transport"/>
</dbReference>
<comment type="subcellular location">
    <subcellularLocation>
        <location evidence="1">Endomembrane system</location>
        <topology evidence="1">Multi-pass membrane protein</topology>
    </subcellularLocation>
</comment>
<feature type="transmembrane region" description="Helical" evidence="7">
    <location>
        <begin position="210"/>
        <end position="228"/>
    </location>
</feature>
<feature type="transmembrane region" description="Helical" evidence="7">
    <location>
        <begin position="264"/>
        <end position="283"/>
    </location>
</feature>
<comment type="caution">
    <text evidence="8">The sequence shown here is derived from an EMBL/GenBank/DDBJ whole genome shotgun (WGS) entry which is preliminary data.</text>
</comment>
<feature type="transmembrane region" description="Helical" evidence="7">
    <location>
        <begin position="154"/>
        <end position="173"/>
    </location>
</feature>
<evidence type="ECO:0000256" key="6">
    <source>
        <dbReference type="ARBA" id="ARBA00023136"/>
    </source>
</evidence>
<keyword evidence="4 7" id="KW-0812">Transmembrane</keyword>
<dbReference type="Proteomes" id="UP000095658">
    <property type="component" value="Unassembled WGS sequence"/>
</dbReference>
<feature type="transmembrane region" description="Helical" evidence="7">
    <location>
        <begin position="32"/>
        <end position="50"/>
    </location>
</feature>
<dbReference type="GO" id="GO:0015144">
    <property type="term" value="F:carbohydrate transmembrane transporter activity"/>
    <property type="evidence" value="ECO:0007669"/>
    <property type="project" value="InterPro"/>
</dbReference>
<dbReference type="PANTHER" id="PTHR16119:SF17">
    <property type="entry name" value="TRANSMEMBRANE PROTEIN 144"/>
    <property type="match status" value="1"/>
</dbReference>
<dbReference type="OrthoDB" id="1452595at2"/>
<name>A0A1E7DRH9_9BACI</name>
<feature type="transmembrane region" description="Helical" evidence="7">
    <location>
        <begin position="234"/>
        <end position="255"/>
    </location>
</feature>
<proteinExistence type="inferred from homology"/>
<organism evidence="8 9">
    <name type="scientific">Domibacillus iocasae</name>
    <dbReference type="NCBI Taxonomy" id="1714016"/>
    <lineage>
        <taxon>Bacteria</taxon>
        <taxon>Bacillati</taxon>
        <taxon>Bacillota</taxon>
        <taxon>Bacilli</taxon>
        <taxon>Bacillales</taxon>
        <taxon>Bacillaceae</taxon>
        <taxon>Domibacillus</taxon>
    </lineage>
</organism>
<keyword evidence="6 7" id="KW-0472">Membrane</keyword>
<evidence type="ECO:0000256" key="2">
    <source>
        <dbReference type="ARBA" id="ARBA00006117"/>
    </source>
</evidence>
<evidence type="ECO:0000313" key="9">
    <source>
        <dbReference type="Proteomes" id="UP000095658"/>
    </source>
</evidence>
<dbReference type="STRING" id="1714016.BA724_02355"/>
<feature type="transmembrane region" description="Helical" evidence="7">
    <location>
        <begin position="84"/>
        <end position="108"/>
    </location>
</feature>
<keyword evidence="3 8" id="KW-0813">Transport</keyword>
<dbReference type="AlphaFoldDB" id="A0A1E7DRH9"/>
<evidence type="ECO:0000256" key="1">
    <source>
        <dbReference type="ARBA" id="ARBA00004127"/>
    </source>
</evidence>
<protein>
    <submittedName>
        <fullName evidence="8">Glucose transporter GlcU</fullName>
    </submittedName>
</protein>
<dbReference type="SUPFAM" id="SSF103481">
    <property type="entry name" value="Multidrug resistance efflux transporter EmrE"/>
    <property type="match status" value="2"/>
</dbReference>
<evidence type="ECO:0000256" key="3">
    <source>
        <dbReference type="ARBA" id="ARBA00022597"/>
    </source>
</evidence>
<feature type="transmembrane region" description="Helical" evidence="7">
    <location>
        <begin position="114"/>
        <end position="133"/>
    </location>
</feature>
<dbReference type="GO" id="GO:0012505">
    <property type="term" value="C:endomembrane system"/>
    <property type="evidence" value="ECO:0007669"/>
    <property type="project" value="UniProtKB-SubCell"/>
</dbReference>
<dbReference type="CDD" id="cd23112">
    <property type="entry name" value="glucose_uptake_GlcU"/>
    <property type="match status" value="1"/>
</dbReference>
<dbReference type="RefSeq" id="WP_069937671.1">
    <property type="nucleotide sequence ID" value="NZ_MAMP01000012.1"/>
</dbReference>
<evidence type="ECO:0000256" key="5">
    <source>
        <dbReference type="ARBA" id="ARBA00022989"/>
    </source>
</evidence>
<dbReference type="PANTHER" id="PTHR16119">
    <property type="entry name" value="TRANSMEMBRANE PROTEIN 144"/>
    <property type="match status" value="1"/>
</dbReference>
<sequence>MTTILIALIPAIAWGSIVLVSVKLGGDSYSQTLGITIGALIFAAGVYVWTHPFINTTAWIAGIISGLFWAVGQQNQLGSVPYLGVSKTVPISTGMQLAATTLFGVIVFKEWTTATAILLGSVSIILIIVGVILTSVTGGEVNKDSRSVKRRKGIMLLLFSTAGYLGYVVIIRWFNIDGWTAILPQAIGMFGGAIILTFKHKPFNKYAVRNILSGLIWGIGNLGLLLSLPRIGVATSFSLSQTGIVISTFGGIFLLGEKKTKKQLLFVVIGSILIIAGGVMIGFTKK</sequence>
<keyword evidence="5 7" id="KW-1133">Transmembrane helix</keyword>
<keyword evidence="9" id="KW-1185">Reference proteome</keyword>
<gene>
    <name evidence="8" type="ORF">BA724_02355</name>
</gene>
<evidence type="ECO:0000256" key="4">
    <source>
        <dbReference type="ARBA" id="ARBA00022692"/>
    </source>
</evidence>
<dbReference type="InterPro" id="IPR037185">
    <property type="entry name" value="EmrE-like"/>
</dbReference>
<feature type="transmembrane region" description="Helical" evidence="7">
    <location>
        <begin position="56"/>
        <end position="72"/>
    </location>
</feature>
<feature type="transmembrane region" description="Helical" evidence="7">
    <location>
        <begin position="179"/>
        <end position="198"/>
    </location>
</feature>
<comment type="similarity">
    <text evidence="2">Belongs to the GRP transporter (TC 2.A.7.5) family.</text>
</comment>
<dbReference type="GO" id="GO:0016020">
    <property type="term" value="C:membrane"/>
    <property type="evidence" value="ECO:0007669"/>
    <property type="project" value="InterPro"/>
</dbReference>
<dbReference type="EMBL" id="MAMP01000012">
    <property type="protein sequence ID" value="OES45674.1"/>
    <property type="molecule type" value="Genomic_DNA"/>
</dbReference>